<organism evidence="6 7">
    <name type="scientific">Salinimicrobium flavum</name>
    <dbReference type="NCBI Taxonomy" id="1737065"/>
    <lineage>
        <taxon>Bacteria</taxon>
        <taxon>Pseudomonadati</taxon>
        <taxon>Bacteroidota</taxon>
        <taxon>Flavobacteriia</taxon>
        <taxon>Flavobacteriales</taxon>
        <taxon>Flavobacteriaceae</taxon>
        <taxon>Salinimicrobium</taxon>
    </lineage>
</organism>
<dbReference type="Pfam" id="PF00717">
    <property type="entry name" value="Peptidase_S24"/>
    <property type="match status" value="1"/>
</dbReference>
<evidence type="ECO:0000256" key="2">
    <source>
        <dbReference type="ARBA" id="ARBA00023125"/>
    </source>
</evidence>
<dbReference type="InterPro" id="IPR010982">
    <property type="entry name" value="Lambda_DNA-bd_dom_sf"/>
</dbReference>
<keyword evidence="4" id="KW-0175">Coiled coil</keyword>
<dbReference type="CDD" id="cd06529">
    <property type="entry name" value="S24_LexA-like"/>
    <property type="match status" value="1"/>
</dbReference>
<name>A0ABW5IWM5_9FLAO</name>
<keyword evidence="7" id="KW-1185">Reference proteome</keyword>
<evidence type="ECO:0000313" key="6">
    <source>
        <dbReference type="EMBL" id="MFD2517873.1"/>
    </source>
</evidence>
<dbReference type="SMART" id="SM00530">
    <property type="entry name" value="HTH_XRE"/>
    <property type="match status" value="1"/>
</dbReference>
<dbReference type="Gene3D" id="1.10.260.40">
    <property type="entry name" value="lambda repressor-like DNA-binding domains"/>
    <property type="match status" value="1"/>
</dbReference>
<accession>A0ABW5IWM5</accession>
<evidence type="ECO:0000313" key="7">
    <source>
        <dbReference type="Proteomes" id="UP001597468"/>
    </source>
</evidence>
<evidence type="ECO:0000256" key="1">
    <source>
        <dbReference type="ARBA" id="ARBA00023015"/>
    </source>
</evidence>
<dbReference type="Pfam" id="PF12844">
    <property type="entry name" value="HTH_19"/>
    <property type="match status" value="1"/>
</dbReference>
<evidence type="ECO:0000256" key="3">
    <source>
        <dbReference type="ARBA" id="ARBA00023163"/>
    </source>
</evidence>
<dbReference type="EMBL" id="JBHULT010000008">
    <property type="protein sequence ID" value="MFD2517873.1"/>
    <property type="molecule type" value="Genomic_DNA"/>
</dbReference>
<dbReference type="RefSeq" id="WP_380750910.1">
    <property type="nucleotide sequence ID" value="NZ_JBHULT010000008.1"/>
</dbReference>
<keyword evidence="3" id="KW-0804">Transcription</keyword>
<dbReference type="Proteomes" id="UP001597468">
    <property type="component" value="Unassembled WGS sequence"/>
</dbReference>
<dbReference type="SUPFAM" id="SSF47413">
    <property type="entry name" value="lambda repressor-like DNA-binding domains"/>
    <property type="match status" value="1"/>
</dbReference>
<comment type="caution">
    <text evidence="6">The sequence shown here is derived from an EMBL/GenBank/DDBJ whole genome shotgun (WGS) entry which is preliminary data.</text>
</comment>
<dbReference type="InterPro" id="IPR015927">
    <property type="entry name" value="Peptidase_S24_S26A/B/C"/>
</dbReference>
<dbReference type="PANTHER" id="PTHR40661:SF3">
    <property type="entry name" value="FELS-1 PROPHAGE TRANSCRIPTIONAL REGULATOR"/>
    <property type="match status" value="1"/>
</dbReference>
<sequence length="257" mass="29024">MKTREAIGKRIKELRKSRKFSQSFIAQKLFISQAAYSLIENSQNGIVAEHIIKLSKLYGIPADYILTGNKHLVEISNSSGFIPLVRAEAQAGFLKNYPDKENHQEYDWYRIPGFEPIEGQKLFEVDGKSMLPTIIPGDIVICEPQKEIDNTLEGSVVLAVLTDRILIKRFRVNPDPDVILLESDNPEDGELQEQNISRKELRELMLVKGKISSVLLAPDNKDFKGRIKSLEEVVDHLKQELAVMNQQINSLLKGGDA</sequence>
<proteinExistence type="predicted"/>
<dbReference type="InterPro" id="IPR036286">
    <property type="entry name" value="LexA/Signal_pep-like_sf"/>
</dbReference>
<feature type="domain" description="HTH cro/C1-type" evidence="5">
    <location>
        <begin position="11"/>
        <end position="65"/>
    </location>
</feature>
<gene>
    <name evidence="6" type="ORF">ACFSTG_08220</name>
</gene>
<evidence type="ECO:0000259" key="5">
    <source>
        <dbReference type="PROSITE" id="PS50943"/>
    </source>
</evidence>
<feature type="coiled-coil region" evidence="4">
    <location>
        <begin position="220"/>
        <end position="254"/>
    </location>
</feature>
<dbReference type="InterPro" id="IPR039418">
    <property type="entry name" value="LexA-like"/>
</dbReference>
<dbReference type="SUPFAM" id="SSF51306">
    <property type="entry name" value="LexA/Signal peptidase"/>
    <property type="match status" value="1"/>
</dbReference>
<dbReference type="Gene3D" id="2.10.109.10">
    <property type="entry name" value="Umud Fragment, subunit A"/>
    <property type="match status" value="1"/>
</dbReference>
<evidence type="ECO:0000256" key="4">
    <source>
        <dbReference type="SAM" id="Coils"/>
    </source>
</evidence>
<keyword evidence="2" id="KW-0238">DNA-binding</keyword>
<dbReference type="CDD" id="cd00093">
    <property type="entry name" value="HTH_XRE"/>
    <property type="match status" value="1"/>
</dbReference>
<dbReference type="PANTHER" id="PTHR40661">
    <property type="match status" value="1"/>
</dbReference>
<keyword evidence="1" id="KW-0805">Transcription regulation</keyword>
<dbReference type="InterPro" id="IPR001387">
    <property type="entry name" value="Cro/C1-type_HTH"/>
</dbReference>
<protein>
    <submittedName>
        <fullName evidence="6">XRE family transcriptional regulator</fullName>
    </submittedName>
</protein>
<reference evidence="7" key="1">
    <citation type="journal article" date="2019" name="Int. J. Syst. Evol. Microbiol.">
        <title>The Global Catalogue of Microorganisms (GCM) 10K type strain sequencing project: providing services to taxonomists for standard genome sequencing and annotation.</title>
        <authorList>
            <consortium name="The Broad Institute Genomics Platform"/>
            <consortium name="The Broad Institute Genome Sequencing Center for Infectious Disease"/>
            <person name="Wu L."/>
            <person name="Ma J."/>
        </authorList>
    </citation>
    <scope>NUCLEOTIDE SEQUENCE [LARGE SCALE GENOMIC DNA]</scope>
    <source>
        <strain evidence="7">KCTC 42585</strain>
    </source>
</reference>
<dbReference type="PROSITE" id="PS50943">
    <property type="entry name" value="HTH_CROC1"/>
    <property type="match status" value="1"/>
</dbReference>